<dbReference type="AlphaFoldDB" id="A0A4Z1GW47"/>
<accession>A0A4Z1GW47</accession>
<reference evidence="1 2" key="1">
    <citation type="submission" date="2017-12" db="EMBL/GenBank/DDBJ databases">
        <title>Comparative genomics of Botrytis spp.</title>
        <authorList>
            <person name="Valero-Jimenez C.A."/>
            <person name="Tapia P."/>
            <person name="Veloso J."/>
            <person name="Silva-Moreno E."/>
            <person name="Staats M."/>
            <person name="Valdes J.H."/>
            <person name="Van Kan J.A.L."/>
        </authorList>
    </citation>
    <scope>NUCLEOTIDE SEQUENCE [LARGE SCALE GENOMIC DNA]</scope>
    <source>
        <strain evidence="1 2">Bh0001</strain>
    </source>
</reference>
<organism evidence="1 2">
    <name type="scientific">Botrytis hyacinthi</name>
    <dbReference type="NCBI Taxonomy" id="278943"/>
    <lineage>
        <taxon>Eukaryota</taxon>
        <taxon>Fungi</taxon>
        <taxon>Dikarya</taxon>
        <taxon>Ascomycota</taxon>
        <taxon>Pezizomycotina</taxon>
        <taxon>Leotiomycetes</taxon>
        <taxon>Helotiales</taxon>
        <taxon>Sclerotiniaceae</taxon>
        <taxon>Botrytis</taxon>
    </lineage>
</organism>
<name>A0A4Z1GW47_9HELO</name>
<protein>
    <submittedName>
        <fullName evidence="1">Uncharacterized protein</fullName>
    </submittedName>
</protein>
<gene>
    <name evidence="1" type="ORF">BHYA_0025g00050</name>
</gene>
<evidence type="ECO:0000313" key="2">
    <source>
        <dbReference type="Proteomes" id="UP000297814"/>
    </source>
</evidence>
<dbReference type="EMBL" id="PQXK01000025">
    <property type="protein sequence ID" value="TGO41156.1"/>
    <property type="molecule type" value="Genomic_DNA"/>
</dbReference>
<proteinExistence type="predicted"/>
<evidence type="ECO:0000313" key="1">
    <source>
        <dbReference type="EMBL" id="TGO41156.1"/>
    </source>
</evidence>
<comment type="caution">
    <text evidence="1">The sequence shown here is derived from an EMBL/GenBank/DDBJ whole genome shotgun (WGS) entry which is preliminary data.</text>
</comment>
<dbReference type="Proteomes" id="UP000297814">
    <property type="component" value="Unassembled WGS sequence"/>
</dbReference>
<keyword evidence="2" id="KW-1185">Reference proteome</keyword>
<sequence>MILRKIILAVKFPKKRNSTCISTSSTVFPLYSICFLKDLQKKWITTLNGRGRPRLPGFLERKLSNLEEKSDKLSVAWRNLEDKPKLDKAGVPTTSGNNGTDIVLLTIQLQRDVLQKKQESKGAEVKNFLKELYKF</sequence>